<dbReference type="OMA" id="CHEKYGE"/>
<dbReference type="PROSITE" id="PS00086">
    <property type="entry name" value="CYTOCHROME_P450"/>
    <property type="match status" value="1"/>
</dbReference>
<dbReference type="Proteomes" id="UP000016936">
    <property type="component" value="Unassembled WGS sequence"/>
</dbReference>
<evidence type="ECO:0000256" key="2">
    <source>
        <dbReference type="ARBA" id="ARBA00010617"/>
    </source>
</evidence>
<protein>
    <recommendedName>
        <fullName evidence="11">Cytochrome P450 monooxygenase</fullName>
    </recommendedName>
</protein>
<dbReference type="PRINTS" id="PR00385">
    <property type="entry name" value="P450"/>
</dbReference>
<comment type="similarity">
    <text evidence="2 7">Belongs to the cytochrome P450 family.</text>
</comment>
<name>M2UJ54_COCH5</name>
<comment type="cofactor">
    <cofactor evidence="1 6">
        <name>heme</name>
        <dbReference type="ChEBI" id="CHEBI:30413"/>
    </cofactor>
</comment>
<dbReference type="HOGENOM" id="CLU_001570_14_11_1"/>
<dbReference type="Gene3D" id="1.10.630.10">
    <property type="entry name" value="Cytochrome P450"/>
    <property type="match status" value="1"/>
</dbReference>
<evidence type="ECO:0000256" key="3">
    <source>
        <dbReference type="ARBA" id="ARBA00022617"/>
    </source>
</evidence>
<keyword evidence="8" id="KW-1133">Transmembrane helix</keyword>
<keyword evidence="7" id="KW-0560">Oxidoreductase</keyword>
<dbReference type="GO" id="GO:0020037">
    <property type="term" value="F:heme binding"/>
    <property type="evidence" value="ECO:0007669"/>
    <property type="project" value="InterPro"/>
</dbReference>
<dbReference type="SUPFAM" id="SSF48264">
    <property type="entry name" value="Cytochrome P450"/>
    <property type="match status" value="1"/>
</dbReference>
<dbReference type="PRINTS" id="PR00463">
    <property type="entry name" value="EP450I"/>
</dbReference>
<dbReference type="EMBL" id="KB445573">
    <property type="protein sequence ID" value="EMD93701.1"/>
    <property type="molecule type" value="Genomic_DNA"/>
</dbReference>
<keyword evidence="4 6" id="KW-0479">Metal-binding</keyword>
<feature type="binding site" description="axial binding residue" evidence="6">
    <location>
        <position position="452"/>
    </location>
    <ligand>
        <name>heme</name>
        <dbReference type="ChEBI" id="CHEBI:30413"/>
    </ligand>
    <ligandPart>
        <name>Fe</name>
        <dbReference type="ChEBI" id="CHEBI:18248"/>
    </ligandPart>
</feature>
<sequence length="507" mass="57720">MTVLSKFDFDLGAIRQEHLILCLRTIGAIIILQVVLGVAYNLLFHPLKKFPGPKLAAATNLYFYYRVLRGEESSWLCECHEKYGEVVRVGPGKLSYIAPQAWKDIAGHRTGGRQEFLKDPKFYRRDTNGDYHIVAEPDTETHGLVRRVFANAFSDKALKLQEPLISLHVNKLKKFIDKNLSEDPETPMNLVTLLNCTTFDIMGDLTFGESLGMLDTGKYTQWVKGVFEGIKVNSLFRLAQQYPVLDFFMKALMPPPIRGKDVEHFRHSSDRVDKRLEKGIDIGKSDIWKLVLQNQKVKLPLSKMHSNASAFMVAGTETTATLLSGLTYLLLTHPDKLKKVVEEVRALPKEDLRLEVLPRLQYLSVCFQEALRCYPPVPIGLPRVVPQGGSMICGEWIPEKTTVAVSQKAAYSSSLNFKDAKDFVPERWLPGSGYDTDRKEVLQPFSFGPRSCLGKNLAFHEMRLIAAMILWHYDLELCPESKTWIDQKAYIVYEKPELMVKLRPVQR</sequence>
<keyword evidence="7" id="KW-0503">Monooxygenase</keyword>
<dbReference type="GO" id="GO:0016705">
    <property type="term" value="F:oxidoreductase activity, acting on paired donors, with incorporation or reduction of molecular oxygen"/>
    <property type="evidence" value="ECO:0007669"/>
    <property type="project" value="InterPro"/>
</dbReference>
<reference evidence="9 10" key="1">
    <citation type="journal article" date="2012" name="PLoS Pathog.">
        <title>Diverse lifestyles and strategies of plant pathogenesis encoded in the genomes of eighteen Dothideomycetes fungi.</title>
        <authorList>
            <person name="Ohm R.A."/>
            <person name="Feau N."/>
            <person name="Henrissat B."/>
            <person name="Schoch C.L."/>
            <person name="Horwitz B.A."/>
            <person name="Barry K.W."/>
            <person name="Condon B.J."/>
            <person name="Copeland A.C."/>
            <person name="Dhillon B."/>
            <person name="Glaser F."/>
            <person name="Hesse C.N."/>
            <person name="Kosti I."/>
            <person name="LaButti K."/>
            <person name="Lindquist E.A."/>
            <person name="Lucas S."/>
            <person name="Salamov A.A."/>
            <person name="Bradshaw R.E."/>
            <person name="Ciuffetti L."/>
            <person name="Hamelin R.C."/>
            <person name="Kema G.H.J."/>
            <person name="Lawrence C."/>
            <person name="Scott J.A."/>
            <person name="Spatafora J.W."/>
            <person name="Turgeon B.G."/>
            <person name="de Wit P.J.G.M."/>
            <person name="Zhong S."/>
            <person name="Goodwin S.B."/>
            <person name="Grigoriev I.V."/>
        </authorList>
    </citation>
    <scope>NUCLEOTIDE SEQUENCE [LARGE SCALE GENOMIC DNA]</scope>
    <source>
        <strain evidence="10">C5 / ATCC 48332 / race O</strain>
    </source>
</reference>
<keyword evidence="8" id="KW-0472">Membrane</keyword>
<keyword evidence="5 6" id="KW-0408">Iron</keyword>
<dbReference type="CDD" id="cd11058">
    <property type="entry name" value="CYP60B-like"/>
    <property type="match status" value="1"/>
</dbReference>
<dbReference type="AlphaFoldDB" id="M2UJ54"/>
<dbReference type="GO" id="GO:0004497">
    <property type="term" value="F:monooxygenase activity"/>
    <property type="evidence" value="ECO:0007669"/>
    <property type="project" value="UniProtKB-KW"/>
</dbReference>
<gene>
    <name evidence="9" type="ORF">COCHEDRAFT_1192981</name>
</gene>
<dbReference type="Pfam" id="PF00067">
    <property type="entry name" value="p450"/>
    <property type="match status" value="1"/>
</dbReference>
<feature type="transmembrane region" description="Helical" evidence="8">
    <location>
        <begin position="21"/>
        <end position="43"/>
    </location>
</feature>
<keyword evidence="10" id="KW-1185">Reference proteome</keyword>
<evidence type="ECO:0000256" key="5">
    <source>
        <dbReference type="ARBA" id="ARBA00023004"/>
    </source>
</evidence>
<accession>M2UJ54</accession>
<evidence type="ECO:0000256" key="7">
    <source>
        <dbReference type="RuleBase" id="RU000461"/>
    </source>
</evidence>
<dbReference type="InterPro" id="IPR036396">
    <property type="entry name" value="Cyt_P450_sf"/>
</dbReference>
<evidence type="ECO:0000313" key="10">
    <source>
        <dbReference type="Proteomes" id="UP000016936"/>
    </source>
</evidence>
<keyword evidence="8" id="KW-0812">Transmembrane</keyword>
<evidence type="ECO:0000256" key="8">
    <source>
        <dbReference type="SAM" id="Phobius"/>
    </source>
</evidence>
<evidence type="ECO:0000256" key="6">
    <source>
        <dbReference type="PIRSR" id="PIRSR602401-1"/>
    </source>
</evidence>
<dbReference type="STRING" id="701091.M2UJ54"/>
<evidence type="ECO:0000256" key="1">
    <source>
        <dbReference type="ARBA" id="ARBA00001971"/>
    </source>
</evidence>
<evidence type="ECO:0008006" key="11">
    <source>
        <dbReference type="Google" id="ProtNLM"/>
    </source>
</evidence>
<dbReference type="InterPro" id="IPR050121">
    <property type="entry name" value="Cytochrome_P450_monoxygenase"/>
</dbReference>
<organism evidence="9 10">
    <name type="scientific">Cochliobolus heterostrophus (strain C5 / ATCC 48332 / race O)</name>
    <name type="common">Southern corn leaf blight fungus</name>
    <name type="synonym">Bipolaris maydis</name>
    <dbReference type="NCBI Taxonomy" id="701091"/>
    <lineage>
        <taxon>Eukaryota</taxon>
        <taxon>Fungi</taxon>
        <taxon>Dikarya</taxon>
        <taxon>Ascomycota</taxon>
        <taxon>Pezizomycotina</taxon>
        <taxon>Dothideomycetes</taxon>
        <taxon>Pleosporomycetidae</taxon>
        <taxon>Pleosporales</taxon>
        <taxon>Pleosporineae</taxon>
        <taxon>Pleosporaceae</taxon>
        <taxon>Bipolaris</taxon>
    </lineage>
</organism>
<dbReference type="eggNOG" id="KOG0158">
    <property type="taxonomic scope" value="Eukaryota"/>
</dbReference>
<dbReference type="InterPro" id="IPR017972">
    <property type="entry name" value="Cyt_P450_CS"/>
</dbReference>
<evidence type="ECO:0000313" key="9">
    <source>
        <dbReference type="EMBL" id="EMD93701.1"/>
    </source>
</evidence>
<dbReference type="OrthoDB" id="1470350at2759"/>
<dbReference type="GO" id="GO:0005506">
    <property type="term" value="F:iron ion binding"/>
    <property type="evidence" value="ECO:0007669"/>
    <property type="project" value="InterPro"/>
</dbReference>
<evidence type="ECO:0000256" key="4">
    <source>
        <dbReference type="ARBA" id="ARBA00022723"/>
    </source>
</evidence>
<dbReference type="PANTHER" id="PTHR24305:SF210">
    <property type="entry name" value="CYTOCHROME P450 MONOOXYGENASE ASQL-RELATED"/>
    <property type="match status" value="1"/>
</dbReference>
<proteinExistence type="inferred from homology"/>
<keyword evidence="3 6" id="KW-0349">Heme</keyword>
<dbReference type="InterPro" id="IPR001128">
    <property type="entry name" value="Cyt_P450"/>
</dbReference>
<reference evidence="10" key="2">
    <citation type="journal article" date="2013" name="PLoS Genet.">
        <title>Comparative genome structure, secondary metabolite, and effector coding capacity across Cochliobolus pathogens.</title>
        <authorList>
            <person name="Condon B.J."/>
            <person name="Leng Y."/>
            <person name="Wu D."/>
            <person name="Bushley K.E."/>
            <person name="Ohm R.A."/>
            <person name="Otillar R."/>
            <person name="Martin J."/>
            <person name="Schackwitz W."/>
            <person name="Grimwood J."/>
            <person name="MohdZainudin N."/>
            <person name="Xue C."/>
            <person name="Wang R."/>
            <person name="Manning V.A."/>
            <person name="Dhillon B."/>
            <person name="Tu Z.J."/>
            <person name="Steffenson B.J."/>
            <person name="Salamov A."/>
            <person name="Sun H."/>
            <person name="Lowry S."/>
            <person name="LaButti K."/>
            <person name="Han J."/>
            <person name="Copeland A."/>
            <person name="Lindquist E."/>
            <person name="Barry K."/>
            <person name="Schmutz J."/>
            <person name="Baker S.E."/>
            <person name="Ciuffetti L.M."/>
            <person name="Grigoriev I.V."/>
            <person name="Zhong S."/>
            <person name="Turgeon B.G."/>
        </authorList>
    </citation>
    <scope>NUCLEOTIDE SEQUENCE [LARGE SCALE GENOMIC DNA]</scope>
    <source>
        <strain evidence="10">C5 / ATCC 48332 / race O</strain>
    </source>
</reference>
<dbReference type="PANTHER" id="PTHR24305">
    <property type="entry name" value="CYTOCHROME P450"/>
    <property type="match status" value="1"/>
</dbReference>
<dbReference type="InterPro" id="IPR002401">
    <property type="entry name" value="Cyt_P450_E_grp-I"/>
</dbReference>